<feature type="region of interest" description="Disordered" evidence="2">
    <location>
        <begin position="374"/>
        <end position="395"/>
    </location>
</feature>
<feature type="compositionally biased region" description="Low complexity" evidence="2">
    <location>
        <begin position="8"/>
        <end position="34"/>
    </location>
</feature>
<evidence type="ECO:0000313" key="4">
    <source>
        <dbReference type="EMBL" id="PKS10207.1"/>
    </source>
</evidence>
<dbReference type="InterPro" id="IPR004827">
    <property type="entry name" value="bZIP"/>
</dbReference>
<feature type="region of interest" description="Disordered" evidence="2">
    <location>
        <begin position="1"/>
        <end position="72"/>
    </location>
</feature>
<accession>A0A2N3NCS4</accession>
<dbReference type="VEuPathDB" id="FungiDB:jhhlp_001957"/>
<feature type="compositionally biased region" description="Polar residues" evidence="2">
    <location>
        <begin position="458"/>
        <end position="473"/>
    </location>
</feature>
<feature type="region of interest" description="Disordered" evidence="2">
    <location>
        <begin position="216"/>
        <end position="237"/>
    </location>
</feature>
<evidence type="ECO:0000256" key="2">
    <source>
        <dbReference type="SAM" id="MobiDB-lite"/>
    </source>
</evidence>
<proteinExistence type="predicted"/>
<keyword evidence="5" id="KW-1185">Reference proteome</keyword>
<dbReference type="OrthoDB" id="2247093at2759"/>
<feature type="region of interest" description="Disordered" evidence="2">
    <location>
        <begin position="445"/>
        <end position="576"/>
    </location>
</feature>
<feature type="region of interest" description="Disordered" evidence="2">
    <location>
        <begin position="88"/>
        <end position="166"/>
    </location>
</feature>
<organism evidence="4 5">
    <name type="scientific">Lomentospora prolificans</name>
    <dbReference type="NCBI Taxonomy" id="41688"/>
    <lineage>
        <taxon>Eukaryota</taxon>
        <taxon>Fungi</taxon>
        <taxon>Dikarya</taxon>
        <taxon>Ascomycota</taxon>
        <taxon>Pezizomycotina</taxon>
        <taxon>Sordariomycetes</taxon>
        <taxon>Hypocreomycetidae</taxon>
        <taxon>Microascales</taxon>
        <taxon>Microascaceae</taxon>
        <taxon>Lomentospora</taxon>
    </lineage>
</organism>
<dbReference type="AlphaFoldDB" id="A0A2N3NCS4"/>
<feature type="coiled-coil region" evidence="1">
    <location>
        <begin position="398"/>
        <end position="432"/>
    </location>
</feature>
<feature type="domain" description="BZIP" evidence="3">
    <location>
        <begin position="379"/>
        <end position="393"/>
    </location>
</feature>
<sequence length="599" mass="63892">MSQRDSISRPPSRASSLSPRTIPPASTTASASLSGIPNVRDDISSKPLREASGVSRRVISSEGPSPTPRALNVHTILNPLDVQARGNVSSIAQQSSASAGIEHVPGPTGRGNVVTPAHPPSQQSYPFYGYTQSSGTPPSTSPQTERSVAAFPSTDRGSPKSAIPLPALNNPRAIFSPSMSRVQTLHNLPGHKPGESIESPLGSTSIGVKRPYEEILGSGASGSLPRPPPPYTTTPTPSIILASAATGIQGAPLRSASQPVLPERRTPNTQHSTLAYQSEGPHSSTAQQQHQGQGAPHWDPRAGNNQPPTFGSGQGQAQDVSTWNVGGPTLLGTGLGRTRARNDRSEPPSQQYLEMNPPGGERYLVEINTQIASKQADEKRQRNAGASARFRQRRKQQALEDKNKIMQLEEDKRNLEARLQETIHQREFYKSERNRLREIVLRTPGISESAHAGPRSPPTSTFTLGGLPDQTQMPRVPPASNIPPSHGYASSETSSIERPTRRRRTDQTPDAGPLSYVQQPQGHGLPPISGAPYGMPPSRPPSASSSGEILPPIRGMESGVPHEPGAPTSSSAPYYSAHRAPYESGWAHRQGVPPEGGQR</sequence>
<dbReference type="Proteomes" id="UP000233524">
    <property type="component" value="Unassembled WGS sequence"/>
</dbReference>
<evidence type="ECO:0000313" key="5">
    <source>
        <dbReference type="Proteomes" id="UP000233524"/>
    </source>
</evidence>
<feature type="compositionally biased region" description="Basic and acidic residues" evidence="2">
    <location>
        <begin position="39"/>
        <end position="49"/>
    </location>
</feature>
<protein>
    <recommendedName>
        <fullName evidence="3">BZIP domain-containing protein</fullName>
    </recommendedName>
</protein>
<evidence type="ECO:0000259" key="3">
    <source>
        <dbReference type="PROSITE" id="PS00036"/>
    </source>
</evidence>
<feature type="region of interest" description="Disordered" evidence="2">
    <location>
        <begin position="274"/>
        <end position="358"/>
    </location>
</feature>
<dbReference type="STRING" id="41688.A0A2N3NCS4"/>
<feature type="compositionally biased region" description="Polar residues" evidence="2">
    <location>
        <begin position="303"/>
        <end position="324"/>
    </location>
</feature>
<feature type="compositionally biased region" description="Low complexity" evidence="2">
    <location>
        <begin position="131"/>
        <end position="144"/>
    </location>
</feature>
<dbReference type="PROSITE" id="PS00036">
    <property type="entry name" value="BZIP_BASIC"/>
    <property type="match status" value="1"/>
</dbReference>
<reference evidence="4 5" key="1">
    <citation type="journal article" date="2017" name="G3 (Bethesda)">
        <title>First Draft Genome Sequence of the Pathogenic Fungus Lomentospora prolificans (Formerly Scedosporium prolificans).</title>
        <authorList>
            <person name="Luo R."/>
            <person name="Zimin A."/>
            <person name="Workman R."/>
            <person name="Fan Y."/>
            <person name="Pertea G."/>
            <person name="Grossman N."/>
            <person name="Wear M.P."/>
            <person name="Jia B."/>
            <person name="Miller H."/>
            <person name="Casadevall A."/>
            <person name="Timp W."/>
            <person name="Zhang S.X."/>
            <person name="Salzberg S.L."/>
        </authorList>
    </citation>
    <scope>NUCLEOTIDE SEQUENCE [LARGE SCALE GENOMIC DNA]</scope>
    <source>
        <strain evidence="4 5">JHH-5317</strain>
    </source>
</reference>
<feature type="compositionally biased region" description="Low complexity" evidence="2">
    <location>
        <begin position="89"/>
        <end position="99"/>
    </location>
</feature>
<gene>
    <name evidence="4" type="ORF">jhhlp_001957</name>
</gene>
<dbReference type="GO" id="GO:0003700">
    <property type="term" value="F:DNA-binding transcription factor activity"/>
    <property type="evidence" value="ECO:0007669"/>
    <property type="project" value="InterPro"/>
</dbReference>
<evidence type="ECO:0000256" key="1">
    <source>
        <dbReference type="SAM" id="Coils"/>
    </source>
</evidence>
<feature type="compositionally biased region" description="Low complexity" evidence="2">
    <location>
        <begin position="282"/>
        <end position="295"/>
    </location>
</feature>
<dbReference type="InParanoid" id="A0A2N3NCS4"/>
<name>A0A2N3NCS4_9PEZI</name>
<keyword evidence="1" id="KW-0175">Coiled coil</keyword>
<feature type="compositionally biased region" description="Low complexity" evidence="2">
    <location>
        <begin position="566"/>
        <end position="576"/>
    </location>
</feature>
<dbReference type="CDD" id="cd14705">
    <property type="entry name" value="bZIP_Zip1"/>
    <property type="match status" value="1"/>
</dbReference>
<dbReference type="EMBL" id="NLAX01000008">
    <property type="protein sequence ID" value="PKS10207.1"/>
    <property type="molecule type" value="Genomic_DNA"/>
</dbReference>
<comment type="caution">
    <text evidence="4">The sequence shown here is derived from an EMBL/GenBank/DDBJ whole genome shotgun (WGS) entry which is preliminary data.</text>
</comment>